<comment type="caution">
    <text evidence="1">The sequence shown here is derived from an EMBL/GenBank/DDBJ whole genome shotgun (WGS) entry which is preliminary data.</text>
</comment>
<gene>
    <name evidence="1" type="ORF">DFR40_1120</name>
</gene>
<keyword evidence="2" id="KW-1185">Reference proteome</keyword>
<evidence type="ECO:0000313" key="2">
    <source>
        <dbReference type="Proteomes" id="UP000270626"/>
    </source>
</evidence>
<evidence type="ECO:0000313" key="1">
    <source>
        <dbReference type="EMBL" id="RKT59237.1"/>
    </source>
</evidence>
<dbReference type="AlphaFoldDB" id="A0A495WDF3"/>
<dbReference type="OrthoDB" id="9180994at2"/>
<organism evidence="1 2">
    <name type="scientific">Azonexus fungiphilus</name>
    <dbReference type="NCBI Taxonomy" id="146940"/>
    <lineage>
        <taxon>Bacteria</taxon>
        <taxon>Pseudomonadati</taxon>
        <taxon>Pseudomonadota</taxon>
        <taxon>Betaproteobacteria</taxon>
        <taxon>Rhodocyclales</taxon>
        <taxon>Azonexaceae</taxon>
        <taxon>Azonexus</taxon>
    </lineage>
</organism>
<proteinExistence type="predicted"/>
<dbReference type="RefSeq" id="WP_121457494.1">
    <property type="nucleotide sequence ID" value="NZ_RBXP01000013.1"/>
</dbReference>
<dbReference type="Proteomes" id="UP000270626">
    <property type="component" value="Unassembled WGS sequence"/>
</dbReference>
<protein>
    <submittedName>
        <fullName evidence="1">Uncharacterized protein</fullName>
    </submittedName>
</protein>
<name>A0A495WDF3_9RHOO</name>
<accession>A0A495WDF3</accession>
<reference evidence="1 2" key="1">
    <citation type="submission" date="2018-10" db="EMBL/GenBank/DDBJ databases">
        <title>Genomic Encyclopedia of Type Strains, Phase IV (KMG-IV): sequencing the most valuable type-strain genomes for metagenomic binning, comparative biology and taxonomic classification.</title>
        <authorList>
            <person name="Goeker M."/>
        </authorList>
    </citation>
    <scope>NUCLEOTIDE SEQUENCE [LARGE SCALE GENOMIC DNA]</scope>
    <source>
        <strain evidence="1 2">DSM 23841</strain>
    </source>
</reference>
<sequence length="107" mass="11851">MHFPDNAFGDPFDIAHLPLRRPAEGYAVQMLDTDRLLDRNSGDFLPVRSPALQALFPDFASAHDAAGNWVRHHCPAADTHRLAIVPASFDPILERHVLIYGVLCGQP</sequence>
<dbReference type="EMBL" id="RBXP01000013">
    <property type="protein sequence ID" value="RKT59237.1"/>
    <property type="molecule type" value="Genomic_DNA"/>
</dbReference>